<feature type="chain" id="PRO_5046291715" description="Ig-like domain-containing protein" evidence="2">
    <location>
        <begin position="20"/>
        <end position="157"/>
    </location>
</feature>
<evidence type="ECO:0008006" key="5">
    <source>
        <dbReference type="Google" id="ProtNLM"/>
    </source>
</evidence>
<feature type="signal peptide" evidence="2">
    <location>
        <begin position="1"/>
        <end position="19"/>
    </location>
</feature>
<evidence type="ECO:0000256" key="2">
    <source>
        <dbReference type="SAM" id="SignalP"/>
    </source>
</evidence>
<dbReference type="RefSeq" id="WP_341839306.1">
    <property type="nucleotide sequence ID" value="NZ_CP149792.1"/>
</dbReference>
<protein>
    <recommendedName>
        <fullName evidence="5">Ig-like domain-containing protein</fullName>
    </recommendedName>
</protein>
<gene>
    <name evidence="3" type="ORF">WJU22_16650</name>
</gene>
<feature type="region of interest" description="Disordered" evidence="1">
    <location>
        <begin position="29"/>
        <end position="50"/>
    </location>
</feature>
<keyword evidence="2" id="KW-0732">Signal</keyword>
<proteinExistence type="predicted"/>
<reference evidence="3 4" key="1">
    <citation type="submission" date="2024-03" db="EMBL/GenBank/DDBJ databases">
        <title>Chitinophaga caseinilytica sp. nov., a casein hydrolysing bacterium isolated from forest soil.</title>
        <authorList>
            <person name="Lee D.S."/>
            <person name="Han D.M."/>
            <person name="Baek J.H."/>
            <person name="Choi D.G."/>
            <person name="Jeon J.H."/>
            <person name="Jeon C.O."/>
        </authorList>
    </citation>
    <scope>NUCLEOTIDE SEQUENCE [LARGE SCALE GENOMIC DNA]</scope>
    <source>
        <strain evidence="3 4">KACC 19118</strain>
    </source>
</reference>
<organism evidence="3 4">
    <name type="scientific">Chitinophaga caseinilytica</name>
    <dbReference type="NCBI Taxonomy" id="2267521"/>
    <lineage>
        <taxon>Bacteria</taxon>
        <taxon>Pseudomonadati</taxon>
        <taxon>Bacteroidota</taxon>
        <taxon>Chitinophagia</taxon>
        <taxon>Chitinophagales</taxon>
        <taxon>Chitinophagaceae</taxon>
        <taxon>Chitinophaga</taxon>
    </lineage>
</organism>
<name>A0ABZ2YX64_9BACT</name>
<keyword evidence="4" id="KW-1185">Reference proteome</keyword>
<evidence type="ECO:0000313" key="3">
    <source>
        <dbReference type="EMBL" id="WZN44526.1"/>
    </source>
</evidence>
<accession>A0ABZ2YX64</accession>
<evidence type="ECO:0000256" key="1">
    <source>
        <dbReference type="SAM" id="MobiDB-lite"/>
    </source>
</evidence>
<dbReference type="EMBL" id="CP150096">
    <property type="protein sequence ID" value="WZN44526.1"/>
    <property type="molecule type" value="Genomic_DNA"/>
</dbReference>
<sequence>MKRLILLTLFSAGCYFSHAQTLAEAPRPGASEAVCPTPSNDGSKVSKNGPCQSSSTFDVGLADYYASSTTSACSILSSRNITEVEWQVYPPAGSYSITWGTGVFQCSGVINSGFSLTFNPTDPNMPISFLFRVKNNCGEWSDWSAGFAIFKNRCGNW</sequence>
<dbReference type="Proteomes" id="UP001449657">
    <property type="component" value="Chromosome"/>
</dbReference>
<feature type="compositionally biased region" description="Polar residues" evidence="1">
    <location>
        <begin position="37"/>
        <end position="50"/>
    </location>
</feature>
<evidence type="ECO:0000313" key="4">
    <source>
        <dbReference type="Proteomes" id="UP001449657"/>
    </source>
</evidence>